<reference evidence="2" key="1">
    <citation type="submission" date="2020-08" db="EMBL/GenBank/DDBJ databases">
        <title>Genome sequencing and assembly of the red palm weevil Rhynchophorus ferrugineus.</title>
        <authorList>
            <person name="Dias G.B."/>
            <person name="Bergman C.M."/>
            <person name="Manee M."/>
        </authorList>
    </citation>
    <scope>NUCLEOTIDE SEQUENCE</scope>
    <source>
        <strain evidence="2">AA-2017</strain>
        <tissue evidence="2">Whole larva</tissue>
    </source>
</reference>
<keyword evidence="3" id="KW-1185">Reference proteome</keyword>
<organism evidence="2 3">
    <name type="scientific">Rhynchophorus ferrugineus</name>
    <name type="common">Red palm weevil</name>
    <name type="synonym">Curculio ferrugineus</name>
    <dbReference type="NCBI Taxonomy" id="354439"/>
    <lineage>
        <taxon>Eukaryota</taxon>
        <taxon>Metazoa</taxon>
        <taxon>Ecdysozoa</taxon>
        <taxon>Arthropoda</taxon>
        <taxon>Hexapoda</taxon>
        <taxon>Insecta</taxon>
        <taxon>Pterygota</taxon>
        <taxon>Neoptera</taxon>
        <taxon>Endopterygota</taxon>
        <taxon>Coleoptera</taxon>
        <taxon>Polyphaga</taxon>
        <taxon>Cucujiformia</taxon>
        <taxon>Curculionidae</taxon>
        <taxon>Dryophthorinae</taxon>
        <taxon>Rhynchophorus</taxon>
    </lineage>
</organism>
<proteinExistence type="predicted"/>
<protein>
    <submittedName>
        <fullName evidence="2">Uncharacterized protein</fullName>
    </submittedName>
</protein>
<evidence type="ECO:0000313" key="3">
    <source>
        <dbReference type="Proteomes" id="UP000625711"/>
    </source>
</evidence>
<dbReference type="Proteomes" id="UP000625711">
    <property type="component" value="Unassembled WGS sequence"/>
</dbReference>
<dbReference type="AlphaFoldDB" id="A0A834HXI8"/>
<comment type="caution">
    <text evidence="2">The sequence shown here is derived from an EMBL/GenBank/DDBJ whole genome shotgun (WGS) entry which is preliminary data.</text>
</comment>
<evidence type="ECO:0000313" key="2">
    <source>
        <dbReference type="EMBL" id="KAF7270320.1"/>
    </source>
</evidence>
<sequence length="88" mass="10363">MNQIGRNDVLNHPSDEERLFPLRQMMELTWSPEGVDSDVPGRKNDNLTPRSYKRNIVRSPRPSPPSIHRLNEIKFRLRFRPIKSQSVI</sequence>
<feature type="region of interest" description="Disordered" evidence="1">
    <location>
        <begin position="31"/>
        <end position="67"/>
    </location>
</feature>
<evidence type="ECO:0000256" key="1">
    <source>
        <dbReference type="SAM" id="MobiDB-lite"/>
    </source>
</evidence>
<gene>
    <name evidence="2" type="ORF">GWI33_016719</name>
</gene>
<name>A0A834HXI8_RHYFE</name>
<dbReference type="EMBL" id="JAACXV010014113">
    <property type="protein sequence ID" value="KAF7270320.1"/>
    <property type="molecule type" value="Genomic_DNA"/>
</dbReference>
<accession>A0A834HXI8</accession>